<comment type="caution">
    <text evidence="1">The sequence shown here is derived from an EMBL/GenBank/DDBJ whole genome shotgun (WGS) entry which is preliminary data.</text>
</comment>
<accession>A0ABU9VI15</accession>
<organism evidence="1 2">
    <name type="scientific">Alkalicoccobacillus gibsonii</name>
    <dbReference type="NCBI Taxonomy" id="79881"/>
    <lineage>
        <taxon>Bacteria</taxon>
        <taxon>Bacillati</taxon>
        <taxon>Bacillota</taxon>
        <taxon>Bacilli</taxon>
        <taxon>Bacillales</taxon>
        <taxon>Bacillaceae</taxon>
        <taxon>Alkalicoccobacillus</taxon>
    </lineage>
</organism>
<proteinExistence type="predicted"/>
<evidence type="ECO:0000313" key="2">
    <source>
        <dbReference type="Proteomes" id="UP001418796"/>
    </source>
</evidence>
<keyword evidence="2" id="KW-1185">Reference proteome</keyword>
<gene>
    <name evidence="1" type="ORF">MKY91_10385</name>
</gene>
<dbReference type="RefSeq" id="WP_343130460.1">
    <property type="nucleotide sequence ID" value="NZ_JBCITK010000001.1"/>
</dbReference>
<reference evidence="1 2" key="1">
    <citation type="submission" date="2024-03" db="EMBL/GenBank/DDBJ databases">
        <title>Bacilli Hybrid Assemblies.</title>
        <authorList>
            <person name="Kovac J."/>
        </authorList>
    </citation>
    <scope>NUCLEOTIDE SEQUENCE [LARGE SCALE GENOMIC DNA]</scope>
    <source>
        <strain evidence="1 2">FSL R7-0666</strain>
    </source>
</reference>
<name>A0ABU9VI15_9BACI</name>
<protein>
    <submittedName>
        <fullName evidence="1">Uncharacterized protein</fullName>
    </submittedName>
</protein>
<sequence>MNTLIITSYAVGKDHEKTIIFKSTESKDIHQLIFDGLKALLQKEELEASPGIGEQLSINMIEQEPGQSLPRIQHISVSGELEDLLLDRLDDIQEWIAQHEIKEISNHSDTLAKLVSELS</sequence>
<evidence type="ECO:0000313" key="1">
    <source>
        <dbReference type="EMBL" id="MEN0643553.1"/>
    </source>
</evidence>
<dbReference type="Proteomes" id="UP001418796">
    <property type="component" value="Unassembled WGS sequence"/>
</dbReference>
<dbReference type="EMBL" id="JBCITK010000001">
    <property type="protein sequence ID" value="MEN0643553.1"/>
    <property type="molecule type" value="Genomic_DNA"/>
</dbReference>